<accession>A0A7X6K4P5</accession>
<gene>
    <name evidence="1" type="ORF">HGG74_10000</name>
</gene>
<evidence type="ECO:0000313" key="1">
    <source>
        <dbReference type="EMBL" id="NKX54865.1"/>
    </source>
</evidence>
<sequence length="177" mass="20577">MIHRNTQTGRLTYLYRIYDRHGELLYVGTSAGPGLSLGANGNRHRHWWSEAASARWEEYPDPDEAAYAERVAAVLDRPRYAPSGGRLQPEAYTRGGNLCRELELEEENYAVADTARYRSLRLLAARKWDEALDLWRRGRREEAARACDWINWFGAELRKISTLTDEEFEKMLTSRVR</sequence>
<evidence type="ECO:0008006" key="3">
    <source>
        <dbReference type="Google" id="ProtNLM"/>
    </source>
</evidence>
<reference evidence="1 2" key="1">
    <citation type="submission" date="2020-04" db="EMBL/GenBank/DDBJ databases">
        <title>Arthrobacter sp. nov.</title>
        <authorList>
            <person name="Liu S."/>
        </authorList>
    </citation>
    <scope>NUCLEOTIDE SEQUENCE [LARGE SCALE GENOMIC DNA]</scope>
    <source>
        <strain evidence="1 2">E918</strain>
    </source>
</reference>
<proteinExistence type="predicted"/>
<comment type="caution">
    <text evidence="1">The sequence shown here is derived from an EMBL/GenBank/DDBJ whole genome shotgun (WGS) entry which is preliminary data.</text>
</comment>
<dbReference type="AlphaFoldDB" id="A0A7X6K4P5"/>
<dbReference type="Proteomes" id="UP000544090">
    <property type="component" value="Unassembled WGS sequence"/>
</dbReference>
<dbReference type="RefSeq" id="WP_168486212.1">
    <property type="nucleotide sequence ID" value="NZ_JAAZSQ010000008.1"/>
</dbReference>
<protein>
    <recommendedName>
        <fullName evidence="3">GIY-YIG domain-containing protein</fullName>
    </recommendedName>
</protein>
<keyword evidence="2" id="KW-1185">Reference proteome</keyword>
<name>A0A7X6K4P5_9MICC</name>
<evidence type="ECO:0000313" key="2">
    <source>
        <dbReference type="Proteomes" id="UP000544090"/>
    </source>
</evidence>
<dbReference type="EMBL" id="JAAZSQ010000008">
    <property type="protein sequence ID" value="NKX54865.1"/>
    <property type="molecule type" value="Genomic_DNA"/>
</dbReference>
<organism evidence="1 2">
    <name type="scientific">Arthrobacter mobilis</name>
    <dbReference type="NCBI Taxonomy" id="2724944"/>
    <lineage>
        <taxon>Bacteria</taxon>
        <taxon>Bacillati</taxon>
        <taxon>Actinomycetota</taxon>
        <taxon>Actinomycetes</taxon>
        <taxon>Micrococcales</taxon>
        <taxon>Micrococcaceae</taxon>
        <taxon>Arthrobacter</taxon>
    </lineage>
</organism>